<name>A0A9D2QSP4_9FIRM</name>
<dbReference type="InterPro" id="IPR042070">
    <property type="entry name" value="PucR_C-HTH_sf"/>
</dbReference>
<dbReference type="InterPro" id="IPR051448">
    <property type="entry name" value="CdaR-like_regulators"/>
</dbReference>
<evidence type="ECO:0000259" key="1">
    <source>
        <dbReference type="Pfam" id="PF13556"/>
    </source>
</evidence>
<proteinExistence type="predicted"/>
<dbReference type="PANTHER" id="PTHR33744:SF1">
    <property type="entry name" value="DNA-BINDING TRANSCRIPTIONAL ACTIVATOR ADER"/>
    <property type="match status" value="1"/>
</dbReference>
<reference evidence="2" key="2">
    <citation type="submission" date="2021-04" db="EMBL/GenBank/DDBJ databases">
        <authorList>
            <person name="Gilroy R."/>
        </authorList>
    </citation>
    <scope>NUCLEOTIDE SEQUENCE</scope>
    <source>
        <strain evidence="2">ChiBcec6-4105</strain>
    </source>
</reference>
<evidence type="ECO:0000313" key="2">
    <source>
        <dbReference type="EMBL" id="HJD28860.1"/>
    </source>
</evidence>
<dbReference type="AlphaFoldDB" id="A0A9D2QSP4"/>
<dbReference type="EMBL" id="DWUY01000174">
    <property type="protein sequence ID" value="HJD28860.1"/>
    <property type="molecule type" value="Genomic_DNA"/>
</dbReference>
<accession>A0A9D2QSP4</accession>
<comment type="caution">
    <text evidence="2">The sequence shown here is derived from an EMBL/GenBank/DDBJ whole genome shotgun (WGS) entry which is preliminary data.</text>
</comment>
<dbReference type="Proteomes" id="UP000823892">
    <property type="component" value="Unassembled WGS sequence"/>
</dbReference>
<reference evidence="2" key="1">
    <citation type="journal article" date="2021" name="PeerJ">
        <title>Extensive microbial diversity within the chicken gut microbiome revealed by metagenomics and culture.</title>
        <authorList>
            <person name="Gilroy R."/>
            <person name="Ravi A."/>
            <person name="Getino M."/>
            <person name="Pursley I."/>
            <person name="Horton D.L."/>
            <person name="Alikhan N.F."/>
            <person name="Baker D."/>
            <person name="Gharbi K."/>
            <person name="Hall N."/>
            <person name="Watson M."/>
            <person name="Adriaenssens E.M."/>
            <person name="Foster-Nyarko E."/>
            <person name="Jarju S."/>
            <person name="Secka A."/>
            <person name="Antonio M."/>
            <person name="Oren A."/>
            <person name="Chaudhuri R.R."/>
            <person name="La Ragione R."/>
            <person name="Hildebrand F."/>
            <person name="Pallen M.J."/>
        </authorList>
    </citation>
    <scope>NUCLEOTIDE SEQUENCE</scope>
    <source>
        <strain evidence="2">ChiBcec6-4105</strain>
    </source>
</reference>
<gene>
    <name evidence="2" type="ORF">H9914_07705</name>
</gene>
<dbReference type="InterPro" id="IPR025736">
    <property type="entry name" value="PucR_C-HTH_dom"/>
</dbReference>
<sequence length="507" mass="59442">MNLNLTIIRDYLPAEYHTQLYGPVQDKLVCPRPLLYTPCSKFAADKLYILSDVIPKTLRPDPDCSFIFVRSQVPVSWADSGVSILQIKNISDFYQVFNTISEIFNFFDQWENTLRNELEKQVDFDIKEIIKAGTALFQNDISVTDHTLQVILRGKAETDRTGHTQISVIDEPSSIGLEYTERIKNVCHLERNITVPYISSIENSSIHSYCYNLYPQGHFTGCVSITELLHPFRDSDFVLADFYFSYFQKAFEKYLQSFHSTERISVTVIQKLLDHVPMTAEEKNTIALKKEEKYICFKLQERKHTHFMPIDYMHALLCTFFPDQIFTVIRHEQIIGLMKISSSVSSPDPLFLFQDLLEKMNYTAGLSNYFTDLSMIHIFFMQAEYVIHHFPGNKNADTLQYFENNVLSYMLSQCVSDMPIEALTDSSLKRVMEYDRKKHTEYLYTLEIYLKNETSITRTSEELFIHRSSLIKRINKLKKLLQKDLEDPKLRLYYRIWFSLYRISTIS</sequence>
<evidence type="ECO:0000313" key="3">
    <source>
        <dbReference type="Proteomes" id="UP000823892"/>
    </source>
</evidence>
<organism evidence="2 3">
    <name type="scientific">Candidatus Blautia avicola</name>
    <dbReference type="NCBI Taxonomy" id="2838483"/>
    <lineage>
        <taxon>Bacteria</taxon>
        <taxon>Bacillati</taxon>
        <taxon>Bacillota</taxon>
        <taxon>Clostridia</taxon>
        <taxon>Lachnospirales</taxon>
        <taxon>Lachnospiraceae</taxon>
        <taxon>Blautia</taxon>
    </lineage>
</organism>
<dbReference type="Gene3D" id="1.10.10.2840">
    <property type="entry name" value="PucR C-terminal helix-turn-helix domain"/>
    <property type="match status" value="1"/>
</dbReference>
<dbReference type="Pfam" id="PF13556">
    <property type="entry name" value="HTH_30"/>
    <property type="match status" value="1"/>
</dbReference>
<dbReference type="PANTHER" id="PTHR33744">
    <property type="entry name" value="CARBOHYDRATE DIACID REGULATOR"/>
    <property type="match status" value="1"/>
</dbReference>
<feature type="domain" description="PucR C-terminal helix-turn-helix" evidence="1">
    <location>
        <begin position="443"/>
        <end position="494"/>
    </location>
</feature>
<protein>
    <submittedName>
        <fullName evidence="2">Helix-turn-helix domain-containing protein</fullName>
    </submittedName>
</protein>